<evidence type="ECO:0000313" key="3">
    <source>
        <dbReference type="Proteomes" id="UP000316095"/>
    </source>
</evidence>
<evidence type="ECO:0000259" key="1">
    <source>
        <dbReference type="Pfam" id="PF24732"/>
    </source>
</evidence>
<dbReference type="AlphaFoldDB" id="A0A5C5XBI8"/>
<dbReference type="InterPro" id="IPR056925">
    <property type="entry name" value="ParE-like"/>
</dbReference>
<protein>
    <recommendedName>
        <fullName evidence="1">ParE-like toxin domain-containing protein</fullName>
    </recommendedName>
</protein>
<evidence type="ECO:0000313" key="2">
    <source>
        <dbReference type="EMBL" id="TWT59525.1"/>
    </source>
</evidence>
<dbReference type="EMBL" id="SJPG01000001">
    <property type="protein sequence ID" value="TWT59525.1"/>
    <property type="molecule type" value="Genomic_DNA"/>
</dbReference>
<dbReference type="InterPro" id="IPR035093">
    <property type="entry name" value="RelE/ParE_toxin_dom_sf"/>
</dbReference>
<dbReference type="SUPFAM" id="SSF143011">
    <property type="entry name" value="RelE-like"/>
    <property type="match status" value="1"/>
</dbReference>
<organism evidence="2 3">
    <name type="scientific">Rubinisphaera italica</name>
    <dbReference type="NCBI Taxonomy" id="2527969"/>
    <lineage>
        <taxon>Bacteria</taxon>
        <taxon>Pseudomonadati</taxon>
        <taxon>Planctomycetota</taxon>
        <taxon>Planctomycetia</taxon>
        <taxon>Planctomycetales</taxon>
        <taxon>Planctomycetaceae</taxon>
        <taxon>Rubinisphaera</taxon>
    </lineage>
</organism>
<reference evidence="2 3" key="1">
    <citation type="submission" date="2019-02" db="EMBL/GenBank/DDBJ databases">
        <title>Deep-cultivation of Planctomycetes and their phenomic and genomic characterization uncovers novel biology.</title>
        <authorList>
            <person name="Wiegand S."/>
            <person name="Jogler M."/>
            <person name="Boedeker C."/>
            <person name="Pinto D."/>
            <person name="Vollmers J."/>
            <person name="Rivas-Marin E."/>
            <person name="Kohn T."/>
            <person name="Peeters S.H."/>
            <person name="Heuer A."/>
            <person name="Rast P."/>
            <person name="Oberbeckmann S."/>
            <person name="Bunk B."/>
            <person name="Jeske O."/>
            <person name="Meyerdierks A."/>
            <person name="Storesund J.E."/>
            <person name="Kallscheuer N."/>
            <person name="Luecker S."/>
            <person name="Lage O.M."/>
            <person name="Pohl T."/>
            <person name="Merkel B.J."/>
            <person name="Hornburger P."/>
            <person name="Mueller R.-W."/>
            <person name="Bruemmer F."/>
            <person name="Labrenz M."/>
            <person name="Spormann A.M."/>
            <person name="Op Den Camp H."/>
            <person name="Overmann J."/>
            <person name="Amann R."/>
            <person name="Jetten M.S.M."/>
            <person name="Mascher T."/>
            <person name="Medema M.H."/>
            <person name="Devos D.P."/>
            <person name="Kaster A.-K."/>
            <person name="Ovreas L."/>
            <person name="Rohde M."/>
            <person name="Galperin M.Y."/>
            <person name="Jogler C."/>
        </authorList>
    </citation>
    <scope>NUCLEOTIDE SEQUENCE [LARGE SCALE GENOMIC DNA]</scope>
    <source>
        <strain evidence="2 3">Pan54</strain>
    </source>
</reference>
<feature type="domain" description="ParE-like toxin" evidence="1">
    <location>
        <begin position="20"/>
        <end position="85"/>
    </location>
</feature>
<dbReference type="Proteomes" id="UP000316095">
    <property type="component" value="Unassembled WGS sequence"/>
</dbReference>
<gene>
    <name evidence="2" type="ORF">Pan54_02320</name>
</gene>
<keyword evidence="3" id="KW-1185">Reference proteome</keyword>
<sequence>MINSKTTRQFRNHLEKLPTEIQQQAKKAYSKFRENPQHPSLRFKKVHASNPIYSVRINDDYRAVGIMNDNEIIWFWIGTHTDYDKLLSNR</sequence>
<name>A0A5C5XBI8_9PLAN</name>
<comment type="caution">
    <text evidence="2">The sequence shown here is derived from an EMBL/GenBank/DDBJ whole genome shotgun (WGS) entry which is preliminary data.</text>
</comment>
<dbReference type="OrthoDB" id="129742at2"/>
<proteinExistence type="predicted"/>
<accession>A0A5C5XBI8</accession>
<dbReference type="Gene3D" id="3.30.2310.20">
    <property type="entry name" value="RelE-like"/>
    <property type="match status" value="1"/>
</dbReference>
<dbReference type="Pfam" id="PF24732">
    <property type="entry name" value="ParE_like"/>
    <property type="match status" value="1"/>
</dbReference>